<dbReference type="AlphaFoldDB" id="A0A147B995"/>
<feature type="region of interest" description="Disordered" evidence="1">
    <location>
        <begin position="1"/>
        <end position="61"/>
    </location>
</feature>
<name>A0A147B995_9ACAR</name>
<organism evidence="2">
    <name type="scientific">Alectorobius mimon</name>
    <dbReference type="NCBI Taxonomy" id="360319"/>
    <lineage>
        <taxon>Eukaryota</taxon>
        <taxon>Metazoa</taxon>
        <taxon>Ecdysozoa</taxon>
        <taxon>Arthropoda</taxon>
        <taxon>Chelicerata</taxon>
        <taxon>Arachnida</taxon>
        <taxon>Acari</taxon>
        <taxon>Parasitiformes</taxon>
        <taxon>Ixodida</taxon>
        <taxon>Ixodoidea</taxon>
        <taxon>Argasidae</taxon>
        <taxon>Ornithodorinae</taxon>
        <taxon>Alectorobius</taxon>
    </lineage>
</organism>
<dbReference type="EMBL" id="GEIB01000560">
    <property type="protein sequence ID" value="JAR87359.1"/>
    <property type="molecule type" value="Transcribed_RNA"/>
</dbReference>
<evidence type="ECO:0000313" key="2">
    <source>
        <dbReference type="EMBL" id="JAR87359.1"/>
    </source>
</evidence>
<feature type="non-terminal residue" evidence="2">
    <location>
        <position position="1"/>
    </location>
</feature>
<feature type="compositionally biased region" description="Basic residues" evidence="1">
    <location>
        <begin position="40"/>
        <end position="61"/>
    </location>
</feature>
<sequence length="99" mass="11165">DSEDYEDAQTHHQRPASDGTGGNTQEHVPPIQEDDQRTNRVAHRAQVHAPRRRQHQRVHLHGLKQRRSRLVVLSFGPSIPTAPAGASTRLGCGRWLKLK</sequence>
<proteinExistence type="predicted"/>
<protein>
    <submittedName>
        <fullName evidence="2">Cullin</fullName>
    </submittedName>
</protein>
<accession>A0A147B995</accession>
<evidence type="ECO:0000256" key="1">
    <source>
        <dbReference type="SAM" id="MobiDB-lite"/>
    </source>
</evidence>
<reference evidence="2" key="1">
    <citation type="submission" date="2016-03" db="EMBL/GenBank/DDBJ databases">
        <title>Gut transcriptome analysis on engorged females of Ornithodoros mimon (Acari: Argasidae) and phylogenetic inferences of soft ticks.</title>
        <authorList>
            <person name="Landulfo G.A."/>
            <person name="Giovanni D."/>
            <person name="Carvalho E."/>
            <person name="Junqueira-de-Azevedo I."/>
            <person name="Patane J."/>
            <person name="Mendoca R."/>
            <person name="Barros-Battesti D."/>
        </authorList>
    </citation>
    <scope>NUCLEOTIDE SEQUENCE</scope>
    <source>
        <strain evidence="2">Females</strain>
        <tissue evidence="2">Gut</tissue>
    </source>
</reference>